<comment type="catalytic activity">
    <reaction evidence="8">
        <text>AMP + ATP = 2 ADP</text>
        <dbReference type="Rhea" id="RHEA:12973"/>
        <dbReference type="ChEBI" id="CHEBI:30616"/>
        <dbReference type="ChEBI" id="CHEBI:456215"/>
        <dbReference type="ChEBI" id="CHEBI:456216"/>
        <dbReference type="EC" id="2.7.4.3"/>
    </reaction>
</comment>
<dbReference type="InterPro" id="IPR006259">
    <property type="entry name" value="Adenyl_kin_sub"/>
</dbReference>
<dbReference type="GO" id="GO:0008270">
    <property type="term" value="F:zinc ion binding"/>
    <property type="evidence" value="ECO:0007669"/>
    <property type="project" value="UniProtKB-UniRule"/>
</dbReference>
<dbReference type="InterPro" id="IPR007862">
    <property type="entry name" value="Adenylate_kinase_lid-dom"/>
</dbReference>
<dbReference type="GO" id="GO:0044209">
    <property type="term" value="P:AMP salvage"/>
    <property type="evidence" value="ECO:0007669"/>
    <property type="project" value="UniProtKB-UniRule"/>
</dbReference>
<dbReference type="InterPro" id="IPR027417">
    <property type="entry name" value="P-loop_NTPase"/>
</dbReference>
<feature type="binding site" evidence="8">
    <location>
        <begin position="136"/>
        <end position="137"/>
    </location>
    <ligand>
        <name>ATP</name>
        <dbReference type="ChEBI" id="CHEBI:30616"/>
    </ligand>
</feature>
<comment type="subunit">
    <text evidence="8">Monomer.</text>
</comment>
<dbReference type="Gene3D" id="3.40.50.300">
    <property type="entry name" value="P-loop containing nucleotide triphosphate hydrolases"/>
    <property type="match status" value="1"/>
</dbReference>
<comment type="caution">
    <text evidence="10">The sequence shown here is derived from an EMBL/GenBank/DDBJ whole genome shotgun (WGS) entry which is preliminary data.</text>
</comment>
<dbReference type="Proteomes" id="UP000253490">
    <property type="component" value="Unassembled WGS sequence"/>
</dbReference>
<evidence type="ECO:0000313" key="11">
    <source>
        <dbReference type="Proteomes" id="UP000253490"/>
    </source>
</evidence>
<comment type="subcellular location">
    <subcellularLocation>
        <location evidence="8">Cytoplasm</location>
    </subcellularLocation>
</comment>
<dbReference type="FunFam" id="3.40.50.300:FF:000106">
    <property type="entry name" value="Adenylate kinase mitochondrial"/>
    <property type="match status" value="1"/>
</dbReference>
<dbReference type="NCBIfam" id="NF011100">
    <property type="entry name" value="PRK14527.1"/>
    <property type="match status" value="1"/>
</dbReference>
<dbReference type="PROSITE" id="PS50052">
    <property type="entry name" value="GUANYLATE_KINASE_2"/>
    <property type="match status" value="1"/>
</dbReference>
<accession>A0A366IBF4</accession>
<dbReference type="NCBIfam" id="NF001381">
    <property type="entry name" value="PRK00279.1-3"/>
    <property type="match status" value="1"/>
</dbReference>
<protein>
    <recommendedName>
        <fullName evidence="8">Adenylate kinase</fullName>
        <shortName evidence="8">AK</shortName>
        <ecNumber evidence="8">2.7.4.3</ecNumber>
    </recommendedName>
    <alternativeName>
        <fullName evidence="8">ATP-AMP transphosphorylase</fullName>
    </alternativeName>
    <alternativeName>
        <fullName evidence="8">ATP:AMP phosphotransferase</fullName>
    </alternativeName>
    <alternativeName>
        <fullName evidence="8">Adenylate monophosphate kinase</fullName>
    </alternativeName>
</protein>
<feature type="region of interest" description="LID" evidence="8">
    <location>
        <begin position="126"/>
        <end position="163"/>
    </location>
</feature>
<dbReference type="GO" id="GO:0005524">
    <property type="term" value="F:ATP binding"/>
    <property type="evidence" value="ECO:0007669"/>
    <property type="project" value="UniProtKB-UniRule"/>
</dbReference>
<dbReference type="InterPro" id="IPR008144">
    <property type="entry name" value="Guanylate_kin-like_dom"/>
</dbReference>
<keyword evidence="8" id="KW-0963">Cytoplasm</keyword>
<evidence type="ECO:0000256" key="8">
    <source>
        <dbReference type="HAMAP-Rule" id="MF_00235"/>
    </source>
</evidence>
<feature type="binding site" evidence="8">
    <location>
        <position position="36"/>
    </location>
    <ligand>
        <name>AMP</name>
        <dbReference type="ChEBI" id="CHEBI:456215"/>
    </ligand>
</feature>
<comment type="similarity">
    <text evidence="8">Belongs to the adenylate kinase family.</text>
</comment>
<keyword evidence="1 8" id="KW-0808">Transferase</keyword>
<dbReference type="PRINTS" id="PR00094">
    <property type="entry name" value="ADENYLTKNASE"/>
</dbReference>
<feature type="binding site" evidence="8">
    <location>
        <position position="160"/>
    </location>
    <ligand>
        <name>AMP</name>
        <dbReference type="ChEBI" id="CHEBI:456215"/>
    </ligand>
</feature>
<comment type="function">
    <text evidence="8">Catalyzes the reversible transfer of the terminal phosphate group between ATP and AMP. Plays an important role in cellular energy homeostasis and in adenine nucleotide metabolism.</text>
</comment>
<feature type="binding site" evidence="8">
    <location>
        <begin position="85"/>
        <end position="88"/>
    </location>
    <ligand>
        <name>AMP</name>
        <dbReference type="ChEBI" id="CHEBI:456215"/>
    </ligand>
</feature>
<dbReference type="CDD" id="cd01428">
    <property type="entry name" value="ADK"/>
    <property type="match status" value="1"/>
</dbReference>
<feature type="binding site" evidence="8">
    <location>
        <position position="92"/>
    </location>
    <ligand>
        <name>AMP</name>
        <dbReference type="ChEBI" id="CHEBI:456215"/>
    </ligand>
</feature>
<dbReference type="EMBL" id="QNRX01000004">
    <property type="protein sequence ID" value="RBP67421.1"/>
    <property type="molecule type" value="Genomic_DNA"/>
</dbReference>
<evidence type="ECO:0000256" key="4">
    <source>
        <dbReference type="ARBA" id="ARBA00022741"/>
    </source>
</evidence>
<feature type="binding site" evidence="8">
    <location>
        <position position="150"/>
    </location>
    <ligand>
        <name>Zn(2+)</name>
        <dbReference type="ChEBI" id="CHEBI:29105"/>
        <note>structural</note>
    </ligand>
</feature>
<feature type="region of interest" description="NMP" evidence="8">
    <location>
        <begin position="30"/>
        <end position="59"/>
    </location>
</feature>
<comment type="domain">
    <text evidence="8">Consists of three domains, a large central CORE domain and two small peripheral domains, NMPbind and LID, which undergo movements during catalysis. The LID domain closes over the site of phosphoryl transfer upon ATP binding. Assembling and dissambling the active center during each catalytic cycle provides an effective means to prevent ATP hydrolysis. Some bacteria have evolved a zinc-coordinating structure that stabilizes the LID domain.</text>
</comment>
<keyword evidence="6 8" id="KW-0862">Zinc</keyword>
<feature type="binding site" evidence="8">
    <location>
        <position position="199"/>
    </location>
    <ligand>
        <name>ATP</name>
        <dbReference type="ChEBI" id="CHEBI:30616"/>
    </ligand>
</feature>
<dbReference type="GO" id="GO:0005737">
    <property type="term" value="C:cytoplasm"/>
    <property type="evidence" value="ECO:0007669"/>
    <property type="project" value="UniProtKB-SubCell"/>
</dbReference>
<evidence type="ECO:0000259" key="9">
    <source>
        <dbReference type="PROSITE" id="PS50052"/>
    </source>
</evidence>
<dbReference type="RefSeq" id="WP_113919982.1">
    <property type="nucleotide sequence ID" value="NZ_QNRX01000004.1"/>
</dbReference>
<feature type="binding site" evidence="8">
    <location>
        <position position="171"/>
    </location>
    <ligand>
        <name>AMP</name>
        <dbReference type="ChEBI" id="CHEBI:456215"/>
    </ligand>
</feature>
<dbReference type="Pfam" id="PF05191">
    <property type="entry name" value="ADK_lid"/>
    <property type="match status" value="1"/>
</dbReference>
<evidence type="ECO:0000256" key="6">
    <source>
        <dbReference type="ARBA" id="ARBA00022833"/>
    </source>
</evidence>
<feature type="binding site" evidence="8">
    <location>
        <begin position="57"/>
        <end position="59"/>
    </location>
    <ligand>
        <name>AMP</name>
        <dbReference type="ChEBI" id="CHEBI:456215"/>
    </ligand>
</feature>
<keyword evidence="11" id="KW-1185">Reference proteome</keyword>
<sequence>MRIVLLGPPGAGKGTQAAKIIEEYSVPHISTGDIFRKNLKEGTPLGIKAKGYMDQGLLVPDELVVDLVKDRLLEEDCKDGFMLDGFPRTVLQAESLEEELTRLGQTLNAVININVDAELLFKRLTGRRICKSCGATYHVYFNPTKSEGICDKCGGELYQRDDDQEATVKKRLEVYQEQTQPLIDYYKNKGTLVDIDGVGEIDDVFSQISASLQERA</sequence>
<feature type="binding site" evidence="8">
    <location>
        <position position="133"/>
    </location>
    <ligand>
        <name>Zn(2+)</name>
        <dbReference type="ChEBI" id="CHEBI:29105"/>
        <note>structural</note>
    </ligand>
</feature>
<keyword evidence="7 8" id="KW-0067">ATP-binding</keyword>
<feature type="domain" description="Guanylate kinase-like" evidence="9">
    <location>
        <begin position="1"/>
        <end position="213"/>
    </location>
</feature>
<dbReference type="AlphaFoldDB" id="A0A366IBF4"/>
<dbReference type="InterPro" id="IPR000850">
    <property type="entry name" value="Adenylat/UMP-CMP_kin"/>
</dbReference>
<feature type="binding site" evidence="8">
    <location>
        <position position="153"/>
    </location>
    <ligand>
        <name>Zn(2+)</name>
        <dbReference type="ChEBI" id="CHEBI:29105"/>
        <note>structural</note>
    </ligand>
</feature>
<keyword evidence="4 8" id="KW-0547">Nucleotide-binding</keyword>
<dbReference type="PANTHER" id="PTHR23359">
    <property type="entry name" value="NUCLEOTIDE KINASE"/>
    <property type="match status" value="1"/>
</dbReference>
<dbReference type="SUPFAM" id="SSF52540">
    <property type="entry name" value="P-loop containing nucleoside triphosphate hydrolases"/>
    <property type="match status" value="1"/>
</dbReference>
<name>A0A366IBF4_9FIRM</name>
<proteinExistence type="inferred from homology"/>
<evidence type="ECO:0000313" key="10">
    <source>
        <dbReference type="EMBL" id="RBP67421.1"/>
    </source>
</evidence>
<organism evidence="10 11">
    <name type="scientific">Alkalibaculum bacchi</name>
    <dbReference type="NCBI Taxonomy" id="645887"/>
    <lineage>
        <taxon>Bacteria</taxon>
        <taxon>Bacillati</taxon>
        <taxon>Bacillota</taxon>
        <taxon>Clostridia</taxon>
        <taxon>Eubacteriales</taxon>
        <taxon>Eubacteriaceae</taxon>
        <taxon>Alkalibaculum</taxon>
    </lineage>
</organism>
<evidence type="ECO:0000256" key="3">
    <source>
        <dbReference type="ARBA" id="ARBA00022727"/>
    </source>
</evidence>
<dbReference type="NCBIfam" id="TIGR01351">
    <property type="entry name" value="adk"/>
    <property type="match status" value="1"/>
</dbReference>
<dbReference type="PROSITE" id="PS00113">
    <property type="entry name" value="ADENYLATE_KINASE"/>
    <property type="match status" value="1"/>
</dbReference>
<keyword evidence="5 8" id="KW-0418">Kinase</keyword>
<evidence type="ECO:0000256" key="1">
    <source>
        <dbReference type="ARBA" id="ARBA00022679"/>
    </source>
</evidence>
<dbReference type="UniPathway" id="UPA00588">
    <property type="reaction ID" value="UER00649"/>
</dbReference>
<keyword evidence="2 8" id="KW-0479">Metal-binding</keyword>
<comment type="pathway">
    <text evidence="8">Purine metabolism; AMP biosynthesis via salvage pathway; AMP from ADP: step 1/1.</text>
</comment>
<evidence type="ECO:0000256" key="7">
    <source>
        <dbReference type="ARBA" id="ARBA00022840"/>
    </source>
</evidence>
<dbReference type="NCBIfam" id="NF001380">
    <property type="entry name" value="PRK00279.1-2"/>
    <property type="match status" value="1"/>
</dbReference>
<dbReference type="HAMAP" id="MF_00235">
    <property type="entry name" value="Adenylate_kinase_Adk"/>
    <property type="match status" value="1"/>
</dbReference>
<evidence type="ECO:0000256" key="5">
    <source>
        <dbReference type="ARBA" id="ARBA00022777"/>
    </source>
</evidence>
<feature type="binding site" evidence="8">
    <location>
        <position position="31"/>
    </location>
    <ligand>
        <name>AMP</name>
        <dbReference type="ChEBI" id="CHEBI:456215"/>
    </ligand>
</feature>
<feature type="binding site" evidence="8">
    <location>
        <begin position="10"/>
        <end position="15"/>
    </location>
    <ligand>
        <name>ATP</name>
        <dbReference type="ChEBI" id="CHEBI:30616"/>
    </ligand>
</feature>
<gene>
    <name evidence="8" type="primary">adk</name>
    <name evidence="10" type="ORF">DES36_104123</name>
</gene>
<dbReference type="GO" id="GO:0004017">
    <property type="term" value="F:AMP kinase activity"/>
    <property type="evidence" value="ECO:0007669"/>
    <property type="project" value="UniProtKB-UniRule"/>
</dbReference>
<dbReference type="OrthoDB" id="9805030at2"/>
<dbReference type="InterPro" id="IPR033690">
    <property type="entry name" value="Adenylat_kinase_CS"/>
</dbReference>
<keyword evidence="3 8" id="KW-0545">Nucleotide biosynthesis</keyword>
<feature type="binding site" evidence="8">
    <location>
        <position position="127"/>
    </location>
    <ligand>
        <name>ATP</name>
        <dbReference type="ChEBI" id="CHEBI:30616"/>
    </ligand>
</feature>
<reference evidence="10 11" key="1">
    <citation type="submission" date="2018-06" db="EMBL/GenBank/DDBJ databases">
        <title>Genomic Encyclopedia of Type Strains, Phase IV (KMG-IV): sequencing the most valuable type-strain genomes for metagenomic binning, comparative biology and taxonomic classification.</title>
        <authorList>
            <person name="Goeker M."/>
        </authorList>
    </citation>
    <scope>NUCLEOTIDE SEQUENCE [LARGE SCALE GENOMIC DNA]</scope>
    <source>
        <strain evidence="10 11">DSM 22112</strain>
    </source>
</reference>
<dbReference type="Pfam" id="PF00406">
    <property type="entry name" value="ADK"/>
    <property type="match status" value="1"/>
</dbReference>
<dbReference type="EC" id="2.7.4.3" evidence="8"/>
<evidence type="ECO:0000256" key="2">
    <source>
        <dbReference type="ARBA" id="ARBA00022723"/>
    </source>
</evidence>
<feature type="binding site" evidence="8">
    <location>
        <position position="130"/>
    </location>
    <ligand>
        <name>Zn(2+)</name>
        <dbReference type="ChEBI" id="CHEBI:29105"/>
        <note>structural</note>
    </ligand>
</feature>